<accession>A0ABD0PP45</accession>
<gene>
    <name evidence="1" type="ORF">M9458_028149</name>
</gene>
<reference evidence="1 2" key="1">
    <citation type="submission" date="2024-05" db="EMBL/GenBank/DDBJ databases">
        <title>Genome sequencing and assembly of Indian major carp, Cirrhinus mrigala (Hamilton, 1822).</title>
        <authorList>
            <person name="Mohindra V."/>
            <person name="Chowdhury L.M."/>
            <person name="Lal K."/>
            <person name="Jena J.K."/>
        </authorList>
    </citation>
    <scope>NUCLEOTIDE SEQUENCE [LARGE SCALE GENOMIC DNA]</scope>
    <source>
        <strain evidence="1">CM1030</strain>
        <tissue evidence="1">Blood</tissue>
    </source>
</reference>
<sequence length="51" mass="5534">FDCVVFVRVTPGADVSETVSMIQKLLKPSYTYSDIVLKANPSSINILSVGM</sequence>
<keyword evidence="2" id="KW-1185">Reference proteome</keyword>
<name>A0ABD0PP45_CIRMR</name>
<feature type="non-terminal residue" evidence="1">
    <location>
        <position position="1"/>
    </location>
</feature>
<dbReference type="EMBL" id="JAMKFB020000014">
    <property type="protein sequence ID" value="KAL0175819.1"/>
    <property type="molecule type" value="Genomic_DNA"/>
</dbReference>
<protein>
    <submittedName>
        <fullName evidence="1">Uncharacterized protein</fullName>
    </submittedName>
</protein>
<evidence type="ECO:0000313" key="1">
    <source>
        <dbReference type="EMBL" id="KAL0175819.1"/>
    </source>
</evidence>
<proteinExistence type="predicted"/>
<dbReference type="Proteomes" id="UP001529510">
    <property type="component" value="Unassembled WGS sequence"/>
</dbReference>
<comment type="caution">
    <text evidence="1">The sequence shown here is derived from an EMBL/GenBank/DDBJ whole genome shotgun (WGS) entry which is preliminary data.</text>
</comment>
<dbReference type="AlphaFoldDB" id="A0ABD0PP45"/>
<evidence type="ECO:0000313" key="2">
    <source>
        <dbReference type="Proteomes" id="UP001529510"/>
    </source>
</evidence>
<organism evidence="1 2">
    <name type="scientific">Cirrhinus mrigala</name>
    <name type="common">Mrigala</name>
    <dbReference type="NCBI Taxonomy" id="683832"/>
    <lineage>
        <taxon>Eukaryota</taxon>
        <taxon>Metazoa</taxon>
        <taxon>Chordata</taxon>
        <taxon>Craniata</taxon>
        <taxon>Vertebrata</taxon>
        <taxon>Euteleostomi</taxon>
        <taxon>Actinopterygii</taxon>
        <taxon>Neopterygii</taxon>
        <taxon>Teleostei</taxon>
        <taxon>Ostariophysi</taxon>
        <taxon>Cypriniformes</taxon>
        <taxon>Cyprinidae</taxon>
        <taxon>Labeoninae</taxon>
        <taxon>Labeonini</taxon>
        <taxon>Cirrhinus</taxon>
    </lineage>
</organism>